<dbReference type="Gene3D" id="1.20.1250.20">
    <property type="entry name" value="MFS general substrate transporter like domains"/>
    <property type="match status" value="1"/>
</dbReference>
<comment type="caution">
    <text evidence="7">The sequence shown here is derived from an EMBL/GenBank/DDBJ whole genome shotgun (WGS) entry which is preliminary data.</text>
</comment>
<evidence type="ECO:0000259" key="6">
    <source>
        <dbReference type="PROSITE" id="PS50850"/>
    </source>
</evidence>
<dbReference type="RefSeq" id="WP_094961286.1">
    <property type="nucleotide sequence ID" value="NZ_CP058958.1"/>
</dbReference>
<feature type="transmembrane region" description="Helical" evidence="5">
    <location>
        <begin position="21"/>
        <end position="41"/>
    </location>
</feature>
<dbReference type="EMBL" id="NOWC01000007">
    <property type="protein sequence ID" value="OZS75029.1"/>
    <property type="molecule type" value="Genomic_DNA"/>
</dbReference>
<feature type="transmembrane region" description="Helical" evidence="5">
    <location>
        <begin position="362"/>
        <end position="386"/>
    </location>
</feature>
<organism evidence="7 8">
    <name type="scientific">Providencia rettgeri</name>
    <dbReference type="NCBI Taxonomy" id="587"/>
    <lineage>
        <taxon>Bacteria</taxon>
        <taxon>Pseudomonadati</taxon>
        <taxon>Pseudomonadota</taxon>
        <taxon>Gammaproteobacteria</taxon>
        <taxon>Enterobacterales</taxon>
        <taxon>Morganellaceae</taxon>
        <taxon>Providencia</taxon>
    </lineage>
</organism>
<evidence type="ECO:0000256" key="5">
    <source>
        <dbReference type="SAM" id="Phobius"/>
    </source>
</evidence>
<dbReference type="Gene3D" id="1.20.1720.10">
    <property type="entry name" value="Multidrug resistance protein D"/>
    <property type="match status" value="1"/>
</dbReference>
<keyword evidence="2 5" id="KW-0812">Transmembrane</keyword>
<dbReference type="PROSITE" id="PS50850">
    <property type="entry name" value="MFS"/>
    <property type="match status" value="1"/>
</dbReference>
<name>A0A264VUP7_PRORE</name>
<evidence type="ECO:0000256" key="1">
    <source>
        <dbReference type="ARBA" id="ARBA00004141"/>
    </source>
</evidence>
<sequence length="458" mass="50098">MIKNALYNPSSIAKTCLTTSFGYVVVQLDITIVNVAMPSIGQTYSANLHSLQWIADAYVVVFAALLISAGVLCDKYGSRKIYFIGLLLFFISSLVCAFSPTIRTLIIARIIQGVAAALILPASLSLLALSTSESDHARIKAIGWWSAIGGFVSATGPFIGGVLIDLIHWRAIFLINIPICLVGLLLTPYLLEESPLQKNKSLDVKGQLYAIVSVLSIIWAMIEAGKSQWSNPLIYVSLFISIFTLMLFIRQEKRVSNPMFPLELFKISRLFPALLVGLVINFAFYGVIFILSIYMQYVRKYSPTLTGLALMTFVVIMFANLFSAYLAKKFGEKNTVILGLIITSLAYLLITLVMVYEGSYLLLVLSLILMPIGTGIALPTLLALFISSVSKQMVGTASAIINSFRQLGSALGIAILGMFIVGNTSTINHGAITALVISAILMLMVGVFFYFFVQQRNR</sequence>
<feature type="transmembrane region" description="Helical" evidence="5">
    <location>
        <begin position="307"/>
        <end position="327"/>
    </location>
</feature>
<feature type="transmembrane region" description="Helical" evidence="5">
    <location>
        <begin position="431"/>
        <end position="453"/>
    </location>
</feature>
<dbReference type="GO" id="GO:0022857">
    <property type="term" value="F:transmembrane transporter activity"/>
    <property type="evidence" value="ECO:0007669"/>
    <property type="project" value="InterPro"/>
</dbReference>
<feature type="transmembrane region" description="Helical" evidence="5">
    <location>
        <begin position="53"/>
        <end position="74"/>
    </location>
</feature>
<feature type="transmembrane region" description="Helical" evidence="5">
    <location>
        <begin position="106"/>
        <end position="129"/>
    </location>
</feature>
<feature type="transmembrane region" description="Helical" evidence="5">
    <location>
        <begin position="336"/>
        <end position="356"/>
    </location>
</feature>
<dbReference type="CDD" id="cd17321">
    <property type="entry name" value="MFS_MMR_MDR_like"/>
    <property type="match status" value="1"/>
</dbReference>
<evidence type="ECO:0000256" key="2">
    <source>
        <dbReference type="ARBA" id="ARBA00022692"/>
    </source>
</evidence>
<evidence type="ECO:0000256" key="4">
    <source>
        <dbReference type="ARBA" id="ARBA00023136"/>
    </source>
</evidence>
<dbReference type="AlphaFoldDB" id="A0A264VUP7"/>
<evidence type="ECO:0000256" key="3">
    <source>
        <dbReference type="ARBA" id="ARBA00022989"/>
    </source>
</evidence>
<proteinExistence type="predicted"/>
<dbReference type="Proteomes" id="UP000216001">
    <property type="component" value="Unassembled WGS sequence"/>
</dbReference>
<feature type="transmembrane region" description="Helical" evidence="5">
    <location>
        <begin position="170"/>
        <end position="190"/>
    </location>
</feature>
<dbReference type="PANTHER" id="PTHR42718:SF40">
    <property type="entry name" value="METHYLENOMYCIN A RESISTANCE PROTEIN"/>
    <property type="match status" value="1"/>
</dbReference>
<keyword evidence="4 5" id="KW-0472">Membrane</keyword>
<feature type="domain" description="Major facilitator superfamily (MFS) profile" evidence="6">
    <location>
        <begin position="15"/>
        <end position="457"/>
    </location>
</feature>
<dbReference type="InterPro" id="IPR011701">
    <property type="entry name" value="MFS"/>
</dbReference>
<dbReference type="InterPro" id="IPR020846">
    <property type="entry name" value="MFS_dom"/>
</dbReference>
<feature type="transmembrane region" description="Helical" evidence="5">
    <location>
        <begin position="270"/>
        <end position="295"/>
    </location>
</feature>
<dbReference type="Pfam" id="PF07690">
    <property type="entry name" value="MFS_1"/>
    <property type="match status" value="1"/>
</dbReference>
<comment type="subcellular location">
    <subcellularLocation>
        <location evidence="1">Membrane</location>
        <topology evidence="1">Multi-pass membrane protein</topology>
    </subcellularLocation>
</comment>
<gene>
    <name evidence="7" type="ORF">CHI95_07710</name>
</gene>
<protein>
    <recommendedName>
        <fullName evidence="6">Major facilitator superfamily (MFS) profile domain-containing protein</fullName>
    </recommendedName>
</protein>
<feature type="transmembrane region" description="Helical" evidence="5">
    <location>
        <begin position="202"/>
        <end position="221"/>
    </location>
</feature>
<keyword evidence="3 5" id="KW-1133">Transmembrane helix</keyword>
<dbReference type="InterPro" id="IPR036259">
    <property type="entry name" value="MFS_trans_sf"/>
</dbReference>
<dbReference type="GO" id="GO:0016020">
    <property type="term" value="C:membrane"/>
    <property type="evidence" value="ECO:0007669"/>
    <property type="project" value="UniProtKB-SubCell"/>
</dbReference>
<feature type="transmembrane region" description="Helical" evidence="5">
    <location>
        <begin position="81"/>
        <end position="100"/>
    </location>
</feature>
<evidence type="ECO:0000313" key="7">
    <source>
        <dbReference type="EMBL" id="OZS75029.1"/>
    </source>
</evidence>
<evidence type="ECO:0000313" key="8">
    <source>
        <dbReference type="Proteomes" id="UP000216001"/>
    </source>
</evidence>
<dbReference type="SUPFAM" id="SSF103473">
    <property type="entry name" value="MFS general substrate transporter"/>
    <property type="match status" value="1"/>
</dbReference>
<accession>A0A264VUP7</accession>
<reference evidence="7 8" key="1">
    <citation type="submission" date="2017-07" db="EMBL/GenBank/DDBJ databases">
        <title>blaIMP-27 on transferable plasmids in Proteus mirabilis and Providencia rettgeri.</title>
        <authorList>
            <person name="Potter R."/>
        </authorList>
    </citation>
    <scope>NUCLEOTIDE SEQUENCE [LARGE SCALE GENOMIC DNA]</scope>
    <source>
        <strain evidence="7 8">PR1</strain>
    </source>
</reference>
<dbReference type="PANTHER" id="PTHR42718">
    <property type="entry name" value="MAJOR FACILITATOR SUPERFAMILY MULTIDRUG TRANSPORTER MFSC"/>
    <property type="match status" value="1"/>
</dbReference>
<feature type="transmembrane region" description="Helical" evidence="5">
    <location>
        <begin position="141"/>
        <end position="164"/>
    </location>
</feature>
<feature type="transmembrane region" description="Helical" evidence="5">
    <location>
        <begin position="407"/>
        <end position="425"/>
    </location>
</feature>
<feature type="transmembrane region" description="Helical" evidence="5">
    <location>
        <begin position="233"/>
        <end position="249"/>
    </location>
</feature>